<organism evidence="3 4">
    <name type="scientific">Brevibacillus reuszeri</name>
    <dbReference type="NCBI Taxonomy" id="54915"/>
    <lineage>
        <taxon>Bacteria</taxon>
        <taxon>Bacillati</taxon>
        <taxon>Bacillota</taxon>
        <taxon>Bacilli</taxon>
        <taxon>Bacillales</taxon>
        <taxon>Paenibacillaceae</taxon>
        <taxon>Brevibacillus</taxon>
    </lineage>
</organism>
<dbReference type="PANTHER" id="PTHR42850">
    <property type="entry name" value="METALLOPHOSPHOESTERASE"/>
    <property type="match status" value="1"/>
</dbReference>
<dbReference type="AlphaFoldDB" id="A0A0K9YXX7"/>
<dbReference type="InterPro" id="IPR029052">
    <property type="entry name" value="Metallo-depent_PP-like"/>
</dbReference>
<dbReference type="InterPro" id="IPR004843">
    <property type="entry name" value="Calcineurin-like_PHP"/>
</dbReference>
<reference evidence="3" key="2">
    <citation type="submission" date="2015-07" db="EMBL/GenBank/DDBJ databases">
        <title>MeaNS - Measles Nucleotide Surveillance Program.</title>
        <authorList>
            <person name="Tran T."/>
            <person name="Druce J."/>
        </authorList>
    </citation>
    <scope>NUCLEOTIDE SEQUENCE</scope>
    <source>
        <strain evidence="3">DSM 9887</strain>
    </source>
</reference>
<reference evidence="4" key="1">
    <citation type="submission" date="2015-07" db="EMBL/GenBank/DDBJ databases">
        <title>Genome sequencing project for genomic taxonomy and phylogenomics of Bacillus-like bacteria.</title>
        <authorList>
            <person name="Liu B."/>
            <person name="Wang J."/>
            <person name="Zhu Y."/>
            <person name="Liu G."/>
            <person name="Chen Q."/>
            <person name="Chen Z."/>
            <person name="Lan J."/>
            <person name="Che J."/>
            <person name="Ge C."/>
            <person name="Shi H."/>
            <person name="Pan Z."/>
            <person name="Liu X."/>
        </authorList>
    </citation>
    <scope>NUCLEOTIDE SEQUENCE [LARGE SCALE GENOMIC DNA]</scope>
    <source>
        <strain evidence="4">DSM 9887</strain>
    </source>
</reference>
<dbReference type="GO" id="GO:0005737">
    <property type="term" value="C:cytoplasm"/>
    <property type="evidence" value="ECO:0007669"/>
    <property type="project" value="TreeGrafter"/>
</dbReference>
<dbReference type="SUPFAM" id="SSF56300">
    <property type="entry name" value="Metallo-dependent phosphatases"/>
    <property type="match status" value="1"/>
</dbReference>
<dbReference type="STRING" id="54915.ADS79_06220"/>
<dbReference type="Proteomes" id="UP000319578">
    <property type="component" value="Unassembled WGS sequence"/>
</dbReference>
<keyword evidence="5" id="KW-1185">Reference proteome</keyword>
<dbReference type="Proteomes" id="UP000036834">
    <property type="component" value="Unassembled WGS sequence"/>
</dbReference>
<dbReference type="PANTHER" id="PTHR42850:SF4">
    <property type="entry name" value="ZINC-DEPENDENT ENDOPOLYPHOSPHATASE"/>
    <property type="match status" value="1"/>
</dbReference>
<dbReference type="EMBL" id="LGIQ01000005">
    <property type="protein sequence ID" value="KNB73538.1"/>
    <property type="molecule type" value="Genomic_DNA"/>
</dbReference>
<proteinExistence type="predicted"/>
<dbReference type="RefSeq" id="WP_084765661.1">
    <property type="nucleotide sequence ID" value="NZ_BJON01000013.1"/>
</dbReference>
<dbReference type="OrthoDB" id="384253at2"/>
<evidence type="ECO:0000313" key="5">
    <source>
        <dbReference type="Proteomes" id="UP000319578"/>
    </source>
</evidence>
<gene>
    <name evidence="3" type="ORF">ADS79_06220</name>
    <name evidence="2" type="ORF">BRE01_33490</name>
</gene>
<reference evidence="2 5" key="3">
    <citation type="submission" date="2019-06" db="EMBL/GenBank/DDBJ databases">
        <title>Whole genome shotgun sequence of Brevibacillus reuszeri NBRC 15719.</title>
        <authorList>
            <person name="Hosoyama A."/>
            <person name="Uohara A."/>
            <person name="Ohji S."/>
            <person name="Ichikawa N."/>
        </authorList>
    </citation>
    <scope>NUCLEOTIDE SEQUENCE [LARGE SCALE GENOMIC DNA]</scope>
    <source>
        <strain evidence="2 5">NBRC 15719</strain>
    </source>
</reference>
<name>A0A0K9YXX7_9BACL</name>
<accession>A0A0K9YXX7</accession>
<sequence length="219" mass="24932">MNVFVVGDVHACLNTFQGLLARYWNPQEEILVQLGDLIDRGRDTPGTLRFAQSLKKSHGPNAIFLKGNHEYEFTQHIEHGPNQYWLPQCGYETLAQLREANMDEQEVANWISHLPLVWENEHILISHAGITDQTKDPLLEENPLGVLWNRTPLANIQKLQIIGHTPCLSGYPEYEEKSHSWNIDTGAYQKVALSAIRISDRGKVLEIVQQSVDERDISS</sequence>
<comment type="caution">
    <text evidence="3">The sequence shown here is derived from an EMBL/GenBank/DDBJ whole genome shotgun (WGS) entry which is preliminary data.</text>
</comment>
<dbReference type="PATRIC" id="fig|54915.3.peg.6664"/>
<evidence type="ECO:0000313" key="4">
    <source>
        <dbReference type="Proteomes" id="UP000036834"/>
    </source>
</evidence>
<dbReference type="Pfam" id="PF00149">
    <property type="entry name" value="Metallophos"/>
    <property type="match status" value="1"/>
</dbReference>
<feature type="domain" description="Calcineurin-like phosphoesterase" evidence="1">
    <location>
        <begin position="1"/>
        <end position="168"/>
    </location>
</feature>
<evidence type="ECO:0000259" key="1">
    <source>
        <dbReference type="Pfam" id="PF00149"/>
    </source>
</evidence>
<dbReference type="GO" id="GO:0016791">
    <property type="term" value="F:phosphatase activity"/>
    <property type="evidence" value="ECO:0007669"/>
    <property type="project" value="TreeGrafter"/>
</dbReference>
<dbReference type="EMBL" id="BJON01000013">
    <property type="protein sequence ID" value="GED69647.1"/>
    <property type="molecule type" value="Genomic_DNA"/>
</dbReference>
<evidence type="ECO:0000313" key="3">
    <source>
        <dbReference type="EMBL" id="KNB73538.1"/>
    </source>
</evidence>
<dbReference type="Gene3D" id="3.60.21.10">
    <property type="match status" value="1"/>
</dbReference>
<protein>
    <recommendedName>
        <fullName evidence="1">Calcineurin-like phosphoesterase domain-containing protein</fullName>
    </recommendedName>
</protein>
<evidence type="ECO:0000313" key="2">
    <source>
        <dbReference type="EMBL" id="GED69647.1"/>
    </source>
</evidence>
<dbReference type="InterPro" id="IPR050126">
    <property type="entry name" value="Ap4A_hydrolase"/>
</dbReference>